<feature type="compositionally biased region" description="Low complexity" evidence="1">
    <location>
        <begin position="507"/>
        <end position="521"/>
    </location>
</feature>
<organism evidence="2 3">
    <name type="scientific">Paspalum notatum var. saurae</name>
    <dbReference type="NCBI Taxonomy" id="547442"/>
    <lineage>
        <taxon>Eukaryota</taxon>
        <taxon>Viridiplantae</taxon>
        <taxon>Streptophyta</taxon>
        <taxon>Embryophyta</taxon>
        <taxon>Tracheophyta</taxon>
        <taxon>Spermatophyta</taxon>
        <taxon>Magnoliopsida</taxon>
        <taxon>Liliopsida</taxon>
        <taxon>Poales</taxon>
        <taxon>Poaceae</taxon>
        <taxon>PACMAD clade</taxon>
        <taxon>Panicoideae</taxon>
        <taxon>Andropogonodae</taxon>
        <taxon>Paspaleae</taxon>
        <taxon>Paspalinae</taxon>
        <taxon>Paspalum</taxon>
    </lineage>
</organism>
<name>A0AAQ3WI79_PASNO</name>
<dbReference type="Proteomes" id="UP001341281">
    <property type="component" value="Chromosome 03"/>
</dbReference>
<protein>
    <submittedName>
        <fullName evidence="2">Uncharacterized protein</fullName>
    </submittedName>
</protein>
<evidence type="ECO:0000313" key="3">
    <source>
        <dbReference type="Proteomes" id="UP001341281"/>
    </source>
</evidence>
<dbReference type="EMBL" id="CP144747">
    <property type="protein sequence ID" value="WVZ62547.1"/>
    <property type="molecule type" value="Genomic_DNA"/>
</dbReference>
<feature type="region of interest" description="Disordered" evidence="1">
    <location>
        <begin position="493"/>
        <end position="521"/>
    </location>
</feature>
<sequence length="521" mass="56272">MKVEASYYKVILSIVVGLEAVSSCLEKDANNAATELGAKNTLVQTDLKAEIIGDDDGHGFKRAGDNIEGSELLADVHLLRRHAAWQLPLECMDKRRHDVRHHPLCHGHGGAEPAPGPKRDELELLPSEVQVVPVEEPLGNEVVGHVPRRRVAHDRPRVEDHRATPGHGVAADLDAVLLSLLRQQGRHRVQPHGLLHDGLEVRQPGHVGFLDGVLAAEGARDLRAQLGHHARVAEQLGHRPLRGDRHGVAAGDEEVEHDESDVLATDLACGHELEEHIEEAVAILVFVDPGQATVDDTIQDLKDFRHVFLHPVTPALQVERPKEGEKVGDVRPGHGVDELLYGLPQRGVHVDDVGGEEHAGDEVEGAAVQGLLDVHHLPGAGAEARQKVPHLALPDGARRRDAARREHVRRRDAAHRLPERVRAGQPEHGTQRAQAVRDGARREPPVVECEGLPGSVAGGDNHGRDEAQVQAHDGGAVLAGKPRQRVVEVAAAQVQDVADERERSRAGRPPVGARAPAAAAE</sequence>
<gene>
    <name evidence="2" type="ORF">U9M48_012286</name>
</gene>
<feature type="compositionally biased region" description="Basic and acidic residues" evidence="1">
    <location>
        <begin position="396"/>
        <end position="422"/>
    </location>
</feature>
<dbReference type="AlphaFoldDB" id="A0AAQ3WI79"/>
<evidence type="ECO:0000313" key="2">
    <source>
        <dbReference type="EMBL" id="WVZ62547.1"/>
    </source>
</evidence>
<feature type="region of interest" description="Disordered" evidence="1">
    <location>
        <begin position="396"/>
        <end position="480"/>
    </location>
</feature>
<reference evidence="2 3" key="1">
    <citation type="submission" date="2024-02" db="EMBL/GenBank/DDBJ databases">
        <title>High-quality chromosome-scale genome assembly of Pensacola bahiagrass (Paspalum notatum Flugge var. saurae).</title>
        <authorList>
            <person name="Vega J.M."/>
            <person name="Podio M."/>
            <person name="Orjuela J."/>
            <person name="Siena L.A."/>
            <person name="Pessino S.C."/>
            <person name="Combes M.C."/>
            <person name="Mariac C."/>
            <person name="Albertini E."/>
            <person name="Pupilli F."/>
            <person name="Ortiz J.P.A."/>
            <person name="Leblanc O."/>
        </authorList>
    </citation>
    <scope>NUCLEOTIDE SEQUENCE [LARGE SCALE GENOMIC DNA]</scope>
    <source>
        <strain evidence="2">R1</strain>
        <tissue evidence="2">Leaf</tissue>
    </source>
</reference>
<keyword evidence="3" id="KW-1185">Reference proteome</keyword>
<proteinExistence type="predicted"/>
<evidence type="ECO:0000256" key="1">
    <source>
        <dbReference type="SAM" id="MobiDB-lite"/>
    </source>
</evidence>
<accession>A0AAQ3WI79</accession>